<accession>A0A6P2C771</accession>
<evidence type="ECO:0000313" key="1">
    <source>
        <dbReference type="EMBL" id="TVZ05901.1"/>
    </source>
</evidence>
<dbReference type="OrthoDB" id="3296614at2"/>
<gene>
    <name evidence="1" type="ORF">EAS64_14545</name>
</gene>
<comment type="caution">
    <text evidence="1">The sequence shown here is derived from an EMBL/GenBank/DDBJ whole genome shotgun (WGS) entry which is preliminary data.</text>
</comment>
<dbReference type="Proteomes" id="UP000460272">
    <property type="component" value="Unassembled WGS sequence"/>
</dbReference>
<name>A0A6P2C771_9ACTN</name>
<dbReference type="EMBL" id="RPFW01000002">
    <property type="protein sequence ID" value="TVZ05901.1"/>
    <property type="molecule type" value="Genomic_DNA"/>
</dbReference>
<proteinExistence type="predicted"/>
<protein>
    <submittedName>
        <fullName evidence="1">Uncharacterized protein</fullName>
    </submittedName>
</protein>
<sequence length="125" mass="14147">MFGEELGSHGRPPAAAHVAPYQARPGRRAIVIDNLADLCGPTKGSVKLPLRLFWSLPDHHFDLDDPDIRRWYYQTVLREASRAEDLTTYLDAGTLTGLWPELFLPRGVRRAWEEYHPALRAVVSA</sequence>
<keyword evidence="2" id="KW-1185">Reference proteome</keyword>
<reference evidence="1 2" key="1">
    <citation type="submission" date="2018-11" db="EMBL/GenBank/DDBJ databases">
        <title>Trebonia kvetii gen.nov., sp.nov., a novel acidophilic actinobacterium, and proposal of the new actinobacterial family Treboniaceae fam. nov.</title>
        <authorList>
            <person name="Rapoport D."/>
            <person name="Sagova-Mareckova M."/>
            <person name="Sedlacek I."/>
            <person name="Provaznik J."/>
            <person name="Kralova S."/>
            <person name="Pavlinic D."/>
            <person name="Benes V."/>
            <person name="Kopecky J."/>
        </authorList>
    </citation>
    <scope>NUCLEOTIDE SEQUENCE [LARGE SCALE GENOMIC DNA]</scope>
    <source>
        <strain evidence="1 2">15Tr583</strain>
    </source>
</reference>
<dbReference type="AlphaFoldDB" id="A0A6P2C771"/>
<evidence type="ECO:0000313" key="2">
    <source>
        <dbReference type="Proteomes" id="UP000460272"/>
    </source>
</evidence>
<organism evidence="1 2">
    <name type="scientific">Trebonia kvetii</name>
    <dbReference type="NCBI Taxonomy" id="2480626"/>
    <lineage>
        <taxon>Bacteria</taxon>
        <taxon>Bacillati</taxon>
        <taxon>Actinomycetota</taxon>
        <taxon>Actinomycetes</taxon>
        <taxon>Streptosporangiales</taxon>
        <taxon>Treboniaceae</taxon>
        <taxon>Trebonia</taxon>
    </lineage>
</organism>